<sequence length="730" mass="79661">MARIKKTVTQRAFPFMETREDFLERDDLEARQQALRGALNMKALATQTIEARPGLRKVRAAGMADDIIEIRPTSGLKFGLIIKDASLEVVDATGDLVFEHTSVTWDDTDEVWVTPMRKKTIIGSGSGGIHELNYDKGVWSFGNFAFSSAPGGELAQPYWAYEQAVTIKPSGLNGNILVEASTPIWVEAYVGQRIRYGLREIEITHRISGSVVRGTVVNELPPSFRIAVENSTEYRVGDAVVGADTNFQGVVLGIDGLNLDVVTQSFYEGPDVGEELSAPNSTSSGTSKVTAVTTIPPLSSPIWDEPLMSPLRGYPRAAAGVSSRLVFLDFESIPDLIALSSSRSINDFDVGTEDDDAIVRQVGNGAPRWLHALDIGDLILFSDSGIYNVPTRENGVISPTTFNPVFIDETGCSEIKPVKFGEGAVFVDSSGENVAAVVLDGNIYLKWSVRSITTYHKHLVKSPRRLCGPSLDSREVEKFVLIINGDGTIAAVSWQSSLKDETVGFTPWETQGRFVSVAPIFGGYWAIVERDFASTVRFFEAFDETLVLDCASIGEDLSIPMELDANGEGLTVNGEPLLVGTPSTMHLAGETVDYYIEGWDAGSFEVNDDGTITDEPDVAGVRQVGLNFRCSVKPWPIEIIESERAGSLKARVMELNVSVQNTHGYEVVCNGVVNKVGAYHFGDDLTAPPKARTEVRHFTVFGNRDHPDLEVRRVRPGKFRILALGQKVQA</sequence>
<comment type="caution">
    <text evidence="1">The sequence shown here is derived from an EMBL/GenBank/DDBJ whole genome shotgun (WGS) entry which is preliminary data.</text>
</comment>
<dbReference type="AlphaFoldDB" id="A0A917A5Z5"/>
<dbReference type="EMBL" id="BMFJ01000001">
    <property type="protein sequence ID" value="GGE29911.1"/>
    <property type="molecule type" value="Genomic_DNA"/>
</dbReference>
<evidence type="ECO:0000313" key="2">
    <source>
        <dbReference type="Proteomes" id="UP000612855"/>
    </source>
</evidence>
<protein>
    <submittedName>
        <fullName evidence="1">Uncharacterized protein</fullName>
    </submittedName>
</protein>
<reference evidence="2" key="1">
    <citation type="journal article" date="2019" name="Int. J. Syst. Evol. Microbiol.">
        <title>The Global Catalogue of Microorganisms (GCM) 10K type strain sequencing project: providing services to taxonomists for standard genome sequencing and annotation.</title>
        <authorList>
            <consortium name="The Broad Institute Genomics Platform"/>
            <consortium name="The Broad Institute Genome Sequencing Center for Infectious Disease"/>
            <person name="Wu L."/>
            <person name="Ma J."/>
        </authorList>
    </citation>
    <scope>NUCLEOTIDE SEQUENCE [LARGE SCALE GENOMIC DNA]</scope>
    <source>
        <strain evidence="2">CGMCC 1.12664</strain>
    </source>
</reference>
<name>A0A917A5Z5_9RHOB</name>
<gene>
    <name evidence="1" type="ORF">GCM10011360_17470</name>
</gene>
<keyword evidence="2" id="KW-1185">Reference proteome</keyword>
<dbReference type="RefSeq" id="WP_188477264.1">
    <property type="nucleotide sequence ID" value="NZ_BMFJ01000001.1"/>
</dbReference>
<evidence type="ECO:0000313" key="1">
    <source>
        <dbReference type="EMBL" id="GGE29911.1"/>
    </source>
</evidence>
<accession>A0A917A5Z5</accession>
<dbReference type="Proteomes" id="UP000612855">
    <property type="component" value="Unassembled WGS sequence"/>
</dbReference>
<organism evidence="1 2">
    <name type="scientific">Primorskyibacter flagellatus</name>
    <dbReference type="NCBI Taxonomy" id="1387277"/>
    <lineage>
        <taxon>Bacteria</taxon>
        <taxon>Pseudomonadati</taxon>
        <taxon>Pseudomonadota</taxon>
        <taxon>Alphaproteobacteria</taxon>
        <taxon>Rhodobacterales</taxon>
        <taxon>Roseobacteraceae</taxon>
        <taxon>Primorskyibacter</taxon>
    </lineage>
</organism>
<proteinExistence type="predicted"/>